<evidence type="ECO:0000313" key="11">
    <source>
        <dbReference type="EMBL" id="OAE32910.1"/>
    </source>
</evidence>
<keyword evidence="4" id="KW-0735">Signal-anchor</keyword>
<feature type="domain" description="Trichome birefringence-like C-terminal" evidence="9">
    <location>
        <begin position="436"/>
        <end position="732"/>
    </location>
</feature>
<feature type="compositionally biased region" description="Basic and acidic residues" evidence="7">
    <location>
        <begin position="232"/>
        <end position="255"/>
    </location>
</feature>
<dbReference type="InterPro" id="IPR026057">
    <property type="entry name" value="TBL_C"/>
</dbReference>
<keyword evidence="12" id="KW-1185">Reference proteome</keyword>
<feature type="compositionally biased region" description="Basic and acidic residues" evidence="7">
    <location>
        <begin position="696"/>
        <end position="707"/>
    </location>
</feature>
<dbReference type="Proteomes" id="UP000077202">
    <property type="component" value="Unassembled WGS sequence"/>
</dbReference>
<protein>
    <submittedName>
        <fullName evidence="11">Uncharacterized protein</fullName>
    </submittedName>
</protein>
<evidence type="ECO:0000259" key="9">
    <source>
        <dbReference type="Pfam" id="PF13839"/>
    </source>
</evidence>
<feature type="compositionally biased region" description="Basic and acidic residues" evidence="7">
    <location>
        <begin position="135"/>
        <end position="145"/>
    </location>
</feature>
<evidence type="ECO:0000256" key="3">
    <source>
        <dbReference type="ARBA" id="ARBA00022692"/>
    </source>
</evidence>
<dbReference type="AlphaFoldDB" id="A0A176WI70"/>
<feature type="region of interest" description="Disordered" evidence="7">
    <location>
        <begin position="686"/>
        <end position="713"/>
    </location>
</feature>
<feature type="compositionally biased region" description="Basic and acidic residues" evidence="7">
    <location>
        <begin position="169"/>
        <end position="199"/>
    </location>
</feature>
<dbReference type="GO" id="GO:0005794">
    <property type="term" value="C:Golgi apparatus"/>
    <property type="evidence" value="ECO:0007669"/>
    <property type="project" value="TreeGrafter"/>
</dbReference>
<comment type="subcellular location">
    <subcellularLocation>
        <location evidence="1">Membrane</location>
        <topology evidence="1">Single-pass membrane protein</topology>
    </subcellularLocation>
</comment>
<feature type="region of interest" description="Disordered" evidence="7">
    <location>
        <begin position="57"/>
        <end position="108"/>
    </location>
</feature>
<evidence type="ECO:0000256" key="2">
    <source>
        <dbReference type="ARBA" id="ARBA00007727"/>
    </source>
</evidence>
<evidence type="ECO:0000256" key="8">
    <source>
        <dbReference type="SAM" id="Phobius"/>
    </source>
</evidence>
<evidence type="ECO:0000313" key="12">
    <source>
        <dbReference type="Proteomes" id="UP000077202"/>
    </source>
</evidence>
<keyword evidence="6 8" id="KW-0472">Membrane</keyword>
<evidence type="ECO:0000256" key="1">
    <source>
        <dbReference type="ARBA" id="ARBA00004167"/>
    </source>
</evidence>
<dbReference type="InterPro" id="IPR025846">
    <property type="entry name" value="TBL_N"/>
</dbReference>
<feature type="region of interest" description="Disordered" evidence="7">
    <location>
        <begin position="124"/>
        <end position="306"/>
    </location>
</feature>
<dbReference type="PANTHER" id="PTHR32285:SF18">
    <property type="entry name" value="PROTEIN TRICHOME BIREFRINGENCE-LIKE 18"/>
    <property type="match status" value="1"/>
</dbReference>
<name>A0A176WI70_MARPO</name>
<sequence length="741" mass="82094">MKEHMATANFGLKSTGLSTCSFSLRTLCLMGCILAMTMGLLSIPYLQASIRTVIDEGKNSHSIPSVEPSAAGLERSASNELSDSEGASHSQTFSRSNTSVIVESSNDGADSTIRIEGAALSDGSILDTIPSKNSDGGKSRIHDKTSSINSEAEEEEEDEEEEVVVVVGPKEELTGAEDLPKNFHEDRTPKAADVIKEEQALMVVTKAAEEDADDRNSIQQETKPDEEEAEGSDNRRPETVAEKARAGEAGDHERISTTPRTDVIADGLIDSSESDLDRKGSSTETSRDSETDSALRQKTSDDDDSLQLLDRARANSSELNSSRKVIAGLMMLAEVAGSVHEKMEGSRDYYARFCSCSCQLAMTELDSCIARSLAHSLVALPDTCDIFTGRWIPDPIGPLYSHNSCRVLSQPQNCQANGRPDKLYEFYRWQPRDCDIPRLDPLAFLEVMKGKTLAFIGDSVARNQFESLMCVLFQVAEPKNRGNKAMQRWYYPTHQFTLIRIWSGWLVKQSREPIPSAPDDSVKLTLDDLDSDFATHMPKFDVAVISTGHWWMRKSAYILDGEMRGGYGWKVNATLNKKKKIEQAQAFGIAMETVLKKILAIPDYRGLTILRTYSPDHYEGGRWDTGGSCTGKTQPLRQDQRPDNAFNQLMRSKQMAALRSATRDGSSSISSLALLDIFEAFNLRADGHPGPYRSPDPNKKTQRDEQGRPPPQDCLHWCMPGPVDTMNQLLLEVIKRELRKD</sequence>
<evidence type="ECO:0000259" key="10">
    <source>
        <dbReference type="Pfam" id="PF14416"/>
    </source>
</evidence>
<reference evidence="11" key="1">
    <citation type="submission" date="2016-03" db="EMBL/GenBank/DDBJ databases">
        <title>Mechanisms controlling the formation of the plant cell surface in tip-growing cells are functionally conserved among land plants.</title>
        <authorList>
            <person name="Honkanen S."/>
            <person name="Jones V.A."/>
            <person name="Morieri G."/>
            <person name="Champion C."/>
            <person name="Hetherington A.J."/>
            <person name="Kelly S."/>
            <person name="Saint-Marcoux D."/>
            <person name="Proust H."/>
            <person name="Prescott H."/>
            <person name="Dolan L."/>
        </authorList>
    </citation>
    <scope>NUCLEOTIDE SEQUENCE [LARGE SCALE GENOMIC DNA]</scope>
    <source>
        <tissue evidence="11">Whole gametophyte</tissue>
    </source>
</reference>
<dbReference type="EMBL" id="LVLJ01000705">
    <property type="protein sequence ID" value="OAE32910.1"/>
    <property type="molecule type" value="Genomic_DNA"/>
</dbReference>
<accession>A0A176WI70</accession>
<evidence type="ECO:0000256" key="7">
    <source>
        <dbReference type="SAM" id="MobiDB-lite"/>
    </source>
</evidence>
<feature type="domain" description="Trichome birefringence-like N-terminal" evidence="10">
    <location>
        <begin position="383"/>
        <end position="435"/>
    </location>
</feature>
<dbReference type="InterPro" id="IPR029962">
    <property type="entry name" value="TBL"/>
</dbReference>
<comment type="caution">
    <text evidence="11">The sequence shown here is derived from an EMBL/GenBank/DDBJ whole genome shotgun (WGS) entry which is preliminary data.</text>
</comment>
<dbReference type="GO" id="GO:0016020">
    <property type="term" value="C:membrane"/>
    <property type="evidence" value="ECO:0007669"/>
    <property type="project" value="UniProtKB-SubCell"/>
</dbReference>
<dbReference type="GO" id="GO:0016413">
    <property type="term" value="F:O-acetyltransferase activity"/>
    <property type="evidence" value="ECO:0007669"/>
    <property type="project" value="InterPro"/>
</dbReference>
<feature type="compositionally biased region" description="Polar residues" evidence="7">
    <location>
        <begin position="76"/>
        <end position="108"/>
    </location>
</feature>
<proteinExistence type="inferred from homology"/>
<feature type="compositionally biased region" description="Acidic residues" evidence="7">
    <location>
        <begin position="151"/>
        <end position="163"/>
    </location>
</feature>
<keyword evidence="5 8" id="KW-1133">Transmembrane helix</keyword>
<evidence type="ECO:0000256" key="4">
    <source>
        <dbReference type="ARBA" id="ARBA00022968"/>
    </source>
</evidence>
<dbReference type="Pfam" id="PF14416">
    <property type="entry name" value="PMR5N"/>
    <property type="match status" value="1"/>
</dbReference>
<evidence type="ECO:0000256" key="5">
    <source>
        <dbReference type="ARBA" id="ARBA00022989"/>
    </source>
</evidence>
<gene>
    <name evidence="11" type="ORF">AXG93_399s1190</name>
</gene>
<keyword evidence="3 8" id="KW-0812">Transmembrane</keyword>
<feature type="compositionally biased region" description="Basic and acidic residues" evidence="7">
    <location>
        <begin position="275"/>
        <end position="300"/>
    </location>
</feature>
<comment type="similarity">
    <text evidence="2">Belongs to the PC-esterase family. TBL subfamily.</text>
</comment>
<organism evidence="11 12">
    <name type="scientific">Marchantia polymorpha subsp. ruderalis</name>
    <dbReference type="NCBI Taxonomy" id="1480154"/>
    <lineage>
        <taxon>Eukaryota</taxon>
        <taxon>Viridiplantae</taxon>
        <taxon>Streptophyta</taxon>
        <taxon>Embryophyta</taxon>
        <taxon>Marchantiophyta</taxon>
        <taxon>Marchantiopsida</taxon>
        <taxon>Marchantiidae</taxon>
        <taxon>Marchantiales</taxon>
        <taxon>Marchantiaceae</taxon>
        <taxon>Marchantia</taxon>
    </lineage>
</organism>
<evidence type="ECO:0000256" key="6">
    <source>
        <dbReference type="ARBA" id="ARBA00023136"/>
    </source>
</evidence>
<dbReference type="PANTHER" id="PTHR32285">
    <property type="entry name" value="PROTEIN TRICHOME BIREFRINGENCE-LIKE 9-RELATED"/>
    <property type="match status" value="1"/>
</dbReference>
<dbReference type="Pfam" id="PF13839">
    <property type="entry name" value="PC-Esterase"/>
    <property type="match status" value="1"/>
</dbReference>
<feature type="transmembrane region" description="Helical" evidence="8">
    <location>
        <begin position="27"/>
        <end position="46"/>
    </location>
</feature>